<dbReference type="InterPro" id="IPR036191">
    <property type="entry name" value="RRF_sf"/>
</dbReference>
<gene>
    <name evidence="5" type="ORF">COY72_00270</name>
</gene>
<protein>
    <submittedName>
        <fullName evidence="5">Ribosome recycling factor</fullName>
    </submittedName>
</protein>
<dbReference type="EMBL" id="PFLX01000007">
    <property type="protein sequence ID" value="PIY91046.1"/>
    <property type="molecule type" value="Genomic_DNA"/>
</dbReference>
<proteinExistence type="inferred from homology"/>
<evidence type="ECO:0000313" key="6">
    <source>
        <dbReference type="Proteomes" id="UP000230055"/>
    </source>
</evidence>
<comment type="caution">
    <text evidence="5">The sequence shown here is derived from an EMBL/GenBank/DDBJ whole genome shotgun (WGS) entry which is preliminary data.</text>
</comment>
<evidence type="ECO:0000256" key="2">
    <source>
        <dbReference type="ARBA" id="ARBA00022917"/>
    </source>
</evidence>
<dbReference type="Gene3D" id="3.30.1360.40">
    <property type="match status" value="1"/>
</dbReference>
<dbReference type="GO" id="GO:0006412">
    <property type="term" value="P:translation"/>
    <property type="evidence" value="ECO:0007669"/>
    <property type="project" value="UniProtKB-KW"/>
</dbReference>
<comment type="similarity">
    <text evidence="1">Belongs to the RRF family.</text>
</comment>
<dbReference type="PANTHER" id="PTHR20982">
    <property type="entry name" value="RIBOSOME RECYCLING FACTOR"/>
    <property type="match status" value="1"/>
</dbReference>
<feature type="coiled-coil region" evidence="3">
    <location>
        <begin position="162"/>
        <end position="189"/>
    </location>
</feature>
<reference evidence="6" key="1">
    <citation type="submission" date="2017-09" db="EMBL/GenBank/DDBJ databases">
        <title>Depth-based differentiation of microbial function through sediment-hosted aquifers and enrichment of novel symbionts in the deep terrestrial subsurface.</title>
        <authorList>
            <person name="Probst A.J."/>
            <person name="Ladd B."/>
            <person name="Jarett J.K."/>
            <person name="Geller-Mcgrath D.E."/>
            <person name="Sieber C.M.K."/>
            <person name="Emerson J.B."/>
            <person name="Anantharaman K."/>
            <person name="Thomas B.C."/>
            <person name="Malmstrom R."/>
            <person name="Stieglmeier M."/>
            <person name="Klingl A."/>
            <person name="Woyke T."/>
            <person name="Ryan C.M."/>
            <person name="Banfield J.F."/>
        </authorList>
    </citation>
    <scope>NUCLEOTIDE SEQUENCE [LARGE SCALE GENOMIC DNA]</scope>
</reference>
<keyword evidence="2" id="KW-0648">Protein biosynthesis</keyword>
<evidence type="ECO:0000313" key="5">
    <source>
        <dbReference type="EMBL" id="PIY91046.1"/>
    </source>
</evidence>
<dbReference type="SUPFAM" id="SSF55194">
    <property type="entry name" value="Ribosome recycling factor, RRF"/>
    <property type="match status" value="1"/>
</dbReference>
<dbReference type="Pfam" id="PF01765">
    <property type="entry name" value="RRF"/>
    <property type="match status" value="1"/>
</dbReference>
<dbReference type="InterPro" id="IPR023584">
    <property type="entry name" value="Ribosome_recyc_fac_dom"/>
</dbReference>
<evidence type="ECO:0000259" key="4">
    <source>
        <dbReference type="Pfam" id="PF01765"/>
    </source>
</evidence>
<evidence type="ECO:0000256" key="3">
    <source>
        <dbReference type="SAM" id="Coils"/>
    </source>
</evidence>
<organism evidence="5 6">
    <name type="scientific">Candidatus Nealsonbacteria bacterium CG_4_10_14_0_8_um_filter_35_10</name>
    <dbReference type="NCBI Taxonomy" id="1974683"/>
    <lineage>
        <taxon>Bacteria</taxon>
        <taxon>Candidatus Nealsoniibacteriota</taxon>
    </lineage>
</organism>
<sequence length="189" mass="22255">MEKKRDYQEIIDKIKPEFDKVLNFFERELAKVRTGRASSTLVEDIQVECFGQRFPLKQLGLISLPEPKKILIQPWDNSYLEPIVNALSKSGLGISPVVDKNLIRISLPPLSEEYRQDLLRLLGQKIEETKRTIRHWRETAWDEIQDGFQAGEIREDDKYRGKDKLQELVDEYNEKIEELAEKKKKEILE</sequence>
<dbReference type="Gene3D" id="1.10.132.20">
    <property type="entry name" value="Ribosome-recycling factor"/>
    <property type="match status" value="1"/>
</dbReference>
<dbReference type="PANTHER" id="PTHR20982:SF3">
    <property type="entry name" value="MITOCHONDRIAL RIBOSOME RECYCLING FACTOR PSEUDO 1"/>
    <property type="match status" value="1"/>
</dbReference>
<dbReference type="FunFam" id="3.30.1360.40:FF:000001">
    <property type="entry name" value="Ribosome-recycling factor"/>
    <property type="match status" value="1"/>
</dbReference>
<feature type="domain" description="Ribosome recycling factor" evidence="4">
    <location>
        <begin position="25"/>
        <end position="188"/>
    </location>
</feature>
<dbReference type="GO" id="GO:0043023">
    <property type="term" value="F:ribosomal large subunit binding"/>
    <property type="evidence" value="ECO:0007669"/>
    <property type="project" value="TreeGrafter"/>
</dbReference>
<evidence type="ECO:0000256" key="1">
    <source>
        <dbReference type="ARBA" id="ARBA00005912"/>
    </source>
</evidence>
<dbReference type="AlphaFoldDB" id="A0A2M7R8D1"/>
<dbReference type="Proteomes" id="UP000230055">
    <property type="component" value="Unassembled WGS sequence"/>
</dbReference>
<accession>A0A2M7R8D1</accession>
<dbReference type="InterPro" id="IPR002661">
    <property type="entry name" value="Ribosome_recyc_fac"/>
</dbReference>
<keyword evidence="3" id="KW-0175">Coiled coil</keyword>
<name>A0A2M7R8D1_9BACT</name>